<evidence type="ECO:0000313" key="1">
    <source>
        <dbReference type="EMBL" id="EDM14869.1"/>
    </source>
</evidence>
<reference evidence="1 2" key="1">
    <citation type="submission" date="2005-09" db="EMBL/GenBank/DDBJ databases">
        <authorList>
            <person name="Mural R.J."/>
            <person name="Li P.W."/>
            <person name="Adams M.D."/>
            <person name="Amanatides P.G."/>
            <person name="Baden-Tillson H."/>
            <person name="Barnstead M."/>
            <person name="Chin S.H."/>
            <person name="Dew I."/>
            <person name="Evans C.A."/>
            <person name="Ferriera S."/>
            <person name="Flanigan M."/>
            <person name="Fosler C."/>
            <person name="Glodek A."/>
            <person name="Gu Z."/>
            <person name="Holt R.A."/>
            <person name="Jennings D."/>
            <person name="Kraft C.L."/>
            <person name="Lu F."/>
            <person name="Nguyen T."/>
            <person name="Nusskern D.R."/>
            <person name="Pfannkoch C.M."/>
            <person name="Sitter C."/>
            <person name="Sutton G.G."/>
            <person name="Venter J.C."/>
            <person name="Wang Z."/>
            <person name="Woodage T."/>
            <person name="Zheng X.H."/>
            <person name="Zhong F."/>
        </authorList>
    </citation>
    <scope>NUCLEOTIDE SEQUENCE [LARGE SCALE GENOMIC DNA]</scope>
    <source>
        <strain>BN</strain>
        <strain evidence="2">Sprague-Dawley</strain>
    </source>
</reference>
<sequence>MMEECFYKCEAPGTLSSSCLIKPRVRQAGGRVAGGRRGCYTGSSSIPTPAGLLTKNFSQCQLNSHFPALMFEKPFGNKSSFHSEYHFPPIFPSLKQSEKEK</sequence>
<dbReference type="AlphaFoldDB" id="A6JVI3"/>
<dbReference type="Proteomes" id="UP000234681">
    <property type="component" value="Chromosome 2"/>
</dbReference>
<evidence type="ECO:0000313" key="2">
    <source>
        <dbReference type="Proteomes" id="UP000234681"/>
    </source>
</evidence>
<proteinExistence type="predicted"/>
<organism evidence="1 2">
    <name type="scientific">Rattus norvegicus</name>
    <name type="common">Rat</name>
    <dbReference type="NCBI Taxonomy" id="10116"/>
    <lineage>
        <taxon>Eukaryota</taxon>
        <taxon>Metazoa</taxon>
        <taxon>Chordata</taxon>
        <taxon>Craniata</taxon>
        <taxon>Vertebrata</taxon>
        <taxon>Euteleostomi</taxon>
        <taxon>Mammalia</taxon>
        <taxon>Eutheria</taxon>
        <taxon>Euarchontoglires</taxon>
        <taxon>Glires</taxon>
        <taxon>Rodentia</taxon>
        <taxon>Myomorpha</taxon>
        <taxon>Muroidea</taxon>
        <taxon>Muridae</taxon>
        <taxon>Murinae</taxon>
        <taxon>Rattus</taxon>
    </lineage>
</organism>
<dbReference type="EMBL" id="CH474003">
    <property type="protein sequence ID" value="EDM14869.1"/>
    <property type="molecule type" value="Genomic_DNA"/>
</dbReference>
<protein>
    <submittedName>
        <fullName evidence="1">RCG63672</fullName>
    </submittedName>
</protein>
<gene>
    <name evidence="1" type="ORF">rCG_63672</name>
</gene>
<name>A6JVI3_RAT</name>
<accession>A6JVI3</accession>